<reference evidence="8 9" key="1">
    <citation type="journal article" date="2015" name="Nature">
        <title>rRNA introns, odd ribosomes, and small enigmatic genomes across a large radiation of phyla.</title>
        <authorList>
            <person name="Brown C.T."/>
            <person name="Hug L.A."/>
            <person name="Thomas B.C."/>
            <person name="Sharon I."/>
            <person name="Castelle C.J."/>
            <person name="Singh A."/>
            <person name="Wilkins M.J."/>
            <person name="Williams K.H."/>
            <person name="Banfield J.F."/>
        </authorList>
    </citation>
    <scope>NUCLEOTIDE SEQUENCE [LARGE SCALE GENOMIC DNA]</scope>
</reference>
<evidence type="ECO:0000256" key="5">
    <source>
        <dbReference type="HAMAP-Rule" id="MF_00182"/>
    </source>
</evidence>
<dbReference type="GO" id="GO:0005829">
    <property type="term" value="C:cytosol"/>
    <property type="evidence" value="ECO:0007669"/>
    <property type="project" value="TreeGrafter"/>
</dbReference>
<dbReference type="SUPFAM" id="SSF50486">
    <property type="entry name" value="FMT C-terminal domain-like"/>
    <property type="match status" value="1"/>
</dbReference>
<sequence length="307" mass="34879">MYKVVFFGTQEFAKEILEKLISDKNFSIELVITPPDKPIGRKKEIFFSPVKNLALKEKIKVEQPENLKNTALNLNFFDVGVVAQYGFLIPKKILEMPKFGMINVHTSLLPLYRGPSPLQSAILNNEKNTGVTIMKMDEGMDTGPILSQKKISINPDDIYPVLEKKLAQKGSDLLIQTLKDYLQGRVEPQNQIGSQATYTKILQKNDGKIDPQNSCQKIYDKWRAFFSWPGIFLEVNPLKIKLVKVECIEESLTHLSPGYLVEFKKNRLGLICGDKKILEILEIQPENKKIMSASSFISGYKKLLNTL</sequence>
<dbReference type="InterPro" id="IPR002376">
    <property type="entry name" value="Formyl_transf_N"/>
</dbReference>
<dbReference type="EC" id="2.1.2.9" evidence="2 5"/>
<dbReference type="SUPFAM" id="SSF53328">
    <property type="entry name" value="Formyltransferase"/>
    <property type="match status" value="1"/>
</dbReference>
<dbReference type="InterPro" id="IPR041711">
    <property type="entry name" value="Met-tRNA-FMT_N"/>
</dbReference>
<dbReference type="InterPro" id="IPR005793">
    <property type="entry name" value="Formyl_trans_C"/>
</dbReference>
<dbReference type="PANTHER" id="PTHR11138:SF5">
    <property type="entry name" value="METHIONYL-TRNA FORMYLTRANSFERASE, MITOCHONDRIAL"/>
    <property type="match status" value="1"/>
</dbReference>
<accession>A0A0G1CG45</accession>
<gene>
    <name evidence="5" type="primary">fmt</name>
    <name evidence="8" type="ORF">UV20_C0001G0176</name>
</gene>
<feature type="binding site" evidence="5">
    <location>
        <begin position="107"/>
        <end position="110"/>
    </location>
    <ligand>
        <name>(6S)-5,6,7,8-tetrahydrofolate</name>
        <dbReference type="ChEBI" id="CHEBI:57453"/>
    </ligand>
</feature>
<dbReference type="InterPro" id="IPR011034">
    <property type="entry name" value="Formyl_transferase-like_C_sf"/>
</dbReference>
<dbReference type="Pfam" id="PF00551">
    <property type="entry name" value="Formyl_trans_N"/>
    <property type="match status" value="1"/>
</dbReference>
<dbReference type="Pfam" id="PF02911">
    <property type="entry name" value="Formyl_trans_C"/>
    <property type="match status" value="1"/>
</dbReference>
<evidence type="ECO:0000256" key="3">
    <source>
        <dbReference type="ARBA" id="ARBA00022679"/>
    </source>
</evidence>
<comment type="catalytic activity">
    <reaction evidence="5">
        <text>L-methionyl-tRNA(fMet) + (6R)-10-formyltetrahydrofolate = N-formyl-L-methionyl-tRNA(fMet) + (6S)-5,6,7,8-tetrahydrofolate + H(+)</text>
        <dbReference type="Rhea" id="RHEA:24380"/>
        <dbReference type="Rhea" id="RHEA-COMP:9952"/>
        <dbReference type="Rhea" id="RHEA-COMP:9953"/>
        <dbReference type="ChEBI" id="CHEBI:15378"/>
        <dbReference type="ChEBI" id="CHEBI:57453"/>
        <dbReference type="ChEBI" id="CHEBI:78530"/>
        <dbReference type="ChEBI" id="CHEBI:78844"/>
        <dbReference type="ChEBI" id="CHEBI:195366"/>
        <dbReference type="EC" id="2.1.2.9"/>
    </reaction>
</comment>
<evidence type="ECO:0000313" key="9">
    <source>
        <dbReference type="Proteomes" id="UP000034837"/>
    </source>
</evidence>
<feature type="domain" description="Formyl transferase N-terminal" evidence="6">
    <location>
        <begin position="3"/>
        <end position="178"/>
    </location>
</feature>
<dbReference type="EMBL" id="LCDO01000001">
    <property type="protein sequence ID" value="KKS57536.1"/>
    <property type="molecule type" value="Genomic_DNA"/>
</dbReference>
<dbReference type="InterPro" id="IPR005794">
    <property type="entry name" value="Fmt"/>
</dbReference>
<dbReference type="AlphaFoldDB" id="A0A0G1CG45"/>
<feature type="domain" description="Formyl transferase C-terminal" evidence="7">
    <location>
        <begin position="202"/>
        <end position="300"/>
    </location>
</feature>
<dbReference type="InterPro" id="IPR001555">
    <property type="entry name" value="GART_AS"/>
</dbReference>
<dbReference type="GO" id="GO:0004479">
    <property type="term" value="F:methionyl-tRNA formyltransferase activity"/>
    <property type="evidence" value="ECO:0007669"/>
    <property type="project" value="UniProtKB-UniRule"/>
</dbReference>
<comment type="similarity">
    <text evidence="1 5">Belongs to the Fmt family.</text>
</comment>
<dbReference type="CDD" id="cd08646">
    <property type="entry name" value="FMT_core_Met-tRNA-FMT_N"/>
    <property type="match status" value="1"/>
</dbReference>
<dbReference type="InterPro" id="IPR036477">
    <property type="entry name" value="Formyl_transf_N_sf"/>
</dbReference>
<dbReference type="PROSITE" id="PS00373">
    <property type="entry name" value="GART"/>
    <property type="match status" value="1"/>
</dbReference>
<name>A0A0G1CG45_9BACT</name>
<dbReference type="Proteomes" id="UP000034837">
    <property type="component" value="Unassembled WGS sequence"/>
</dbReference>
<evidence type="ECO:0000256" key="4">
    <source>
        <dbReference type="ARBA" id="ARBA00022917"/>
    </source>
</evidence>
<dbReference type="InterPro" id="IPR044135">
    <property type="entry name" value="Met-tRNA-FMT_C"/>
</dbReference>
<dbReference type="CDD" id="cd08704">
    <property type="entry name" value="Met_tRNA_FMT_C"/>
    <property type="match status" value="1"/>
</dbReference>
<dbReference type="PANTHER" id="PTHR11138">
    <property type="entry name" value="METHIONYL-TRNA FORMYLTRANSFERASE"/>
    <property type="match status" value="1"/>
</dbReference>
<evidence type="ECO:0000256" key="1">
    <source>
        <dbReference type="ARBA" id="ARBA00010699"/>
    </source>
</evidence>
<dbReference type="NCBIfam" id="TIGR00460">
    <property type="entry name" value="fmt"/>
    <property type="match status" value="1"/>
</dbReference>
<organism evidence="8 9">
    <name type="scientific">Candidatus Magasanikbacteria bacterium GW2011_GWA2_42_32</name>
    <dbReference type="NCBI Taxonomy" id="1619039"/>
    <lineage>
        <taxon>Bacteria</taxon>
        <taxon>Candidatus Magasanikiibacteriota</taxon>
    </lineage>
</organism>
<comment type="caution">
    <text evidence="8">The sequence shown here is derived from an EMBL/GenBank/DDBJ whole genome shotgun (WGS) entry which is preliminary data.</text>
</comment>
<dbReference type="HAMAP" id="MF_00182">
    <property type="entry name" value="Formyl_trans"/>
    <property type="match status" value="1"/>
</dbReference>
<keyword evidence="4 5" id="KW-0648">Protein biosynthesis</keyword>
<evidence type="ECO:0000259" key="7">
    <source>
        <dbReference type="Pfam" id="PF02911"/>
    </source>
</evidence>
<dbReference type="Gene3D" id="3.40.50.12230">
    <property type="match status" value="1"/>
</dbReference>
<evidence type="ECO:0000313" key="8">
    <source>
        <dbReference type="EMBL" id="KKS57536.1"/>
    </source>
</evidence>
<comment type="function">
    <text evidence="5">Attaches a formyl group to the free amino group of methionyl-tRNA(fMet). The formyl group appears to play a dual role in the initiator identity of N-formylmethionyl-tRNA by promoting its recognition by IF2 and preventing the misappropriation of this tRNA by the elongation apparatus.</text>
</comment>
<protein>
    <recommendedName>
        <fullName evidence="2 5">Methionyl-tRNA formyltransferase</fullName>
        <ecNumber evidence="2 5">2.1.2.9</ecNumber>
    </recommendedName>
</protein>
<proteinExistence type="inferred from homology"/>
<keyword evidence="3 5" id="KW-0808">Transferase</keyword>
<evidence type="ECO:0000259" key="6">
    <source>
        <dbReference type="Pfam" id="PF00551"/>
    </source>
</evidence>
<dbReference type="PATRIC" id="fig|1619039.3.peg.186"/>
<evidence type="ECO:0000256" key="2">
    <source>
        <dbReference type="ARBA" id="ARBA00012261"/>
    </source>
</evidence>